<dbReference type="InterPro" id="IPR010095">
    <property type="entry name" value="Cas12f1-like_TNB"/>
</dbReference>
<accession>A0A6C0LUH6</accession>
<feature type="domain" description="Cas12f1-like TNB" evidence="2">
    <location>
        <begin position="550"/>
        <end position="616"/>
    </location>
</feature>
<evidence type="ECO:0000313" key="3">
    <source>
        <dbReference type="EMBL" id="QHU33411.1"/>
    </source>
</evidence>
<keyword evidence="1" id="KW-0238">DNA-binding</keyword>
<dbReference type="GO" id="GO:0003677">
    <property type="term" value="F:DNA binding"/>
    <property type="evidence" value="ECO:0007669"/>
    <property type="project" value="UniProtKB-KW"/>
</dbReference>
<protein>
    <recommendedName>
        <fullName evidence="2">Cas12f1-like TNB domain-containing protein</fullName>
    </recommendedName>
</protein>
<evidence type="ECO:0000256" key="1">
    <source>
        <dbReference type="ARBA" id="ARBA00023125"/>
    </source>
</evidence>
<name>A0A6C0LUH6_9ZZZZ</name>
<reference evidence="3" key="1">
    <citation type="journal article" date="2020" name="Nature">
        <title>Giant virus diversity and host interactions through global metagenomics.</title>
        <authorList>
            <person name="Schulz F."/>
            <person name="Roux S."/>
            <person name="Paez-Espino D."/>
            <person name="Jungbluth S."/>
            <person name="Walsh D.A."/>
            <person name="Denef V.J."/>
            <person name="McMahon K.D."/>
            <person name="Konstantinidis K.T."/>
            <person name="Eloe-Fadrosh E.A."/>
            <person name="Kyrpides N.C."/>
            <person name="Woyke T."/>
        </authorList>
    </citation>
    <scope>NUCLEOTIDE SEQUENCE</scope>
    <source>
        <strain evidence="3">GVMAG-S-1016704-121</strain>
    </source>
</reference>
<proteinExistence type="predicted"/>
<evidence type="ECO:0000259" key="2">
    <source>
        <dbReference type="Pfam" id="PF07282"/>
    </source>
</evidence>
<dbReference type="AlphaFoldDB" id="A0A6C0LUH6"/>
<dbReference type="Pfam" id="PF07282">
    <property type="entry name" value="Cas12f1-like_TNB"/>
    <property type="match status" value="1"/>
</dbReference>
<dbReference type="EMBL" id="MN740557">
    <property type="protein sequence ID" value="QHU33411.1"/>
    <property type="molecule type" value="Genomic_DNA"/>
</dbReference>
<sequence length="650" mass="73644">MPRNKKDDARVIKCPLDKILKPEIVSIIRDIVPVYNRIAISATLFLNLRIRQLVESRASSTEFAQFFQANKLVKYFMAVTSSTLGAGDLHAAFGTNFPSVIREDRPKAFSQVCMYICRNLEATATTNVWYHMKKRVCTVVKKTFGIPRDEWLHMSNEEKKNHKIHLKQVKVDVLSLEGDAFVSPEQYHDWISNLRSEMKVTHVTRQLLADTRGVDVDDPNVPGMVYYMKVKPYEFIYAIATLSSHLNSITGGGYALYPIRSSMVPKYLHLDELILADISPGISKGATNTAAGKKRTADGSELSNKDKLVARRMIVFKHVMTPKAFNKWENHLGWSVDTDGYGCSLHVKKKVNELPPSTHPSIHNGLIKIDAFKDKFSERYSINDLSIIGVDPGKREIVSAVDSTDYTSKYTFRKTHQDHLTGTVRHRKAMECTKPQSVFETEQDLATTSKKVVPVERFMDYATKLATSISSSSGFYEQGVYRKRKWKRHLRLQKAYSGIVNNLKMVSCHPNKPIVLAYGSWGMTTSGLPFKGLPPTIGIGMVRYLARFFPVVITPEYYTSTICPCCDSNVTRCTHVEQQRASPYFENGQLKDIRGLKHCPGCNTYFNRDNMGAWNIARNFTNMYQGMAPIRVRNAAQAAEQELTNRTEVD</sequence>
<organism evidence="3">
    <name type="scientific">viral metagenome</name>
    <dbReference type="NCBI Taxonomy" id="1070528"/>
    <lineage>
        <taxon>unclassified sequences</taxon>
        <taxon>metagenomes</taxon>
        <taxon>organismal metagenomes</taxon>
    </lineage>
</organism>